<dbReference type="Pfam" id="PF03448">
    <property type="entry name" value="MgtE_N"/>
    <property type="match status" value="1"/>
</dbReference>
<evidence type="ECO:0000256" key="1">
    <source>
        <dbReference type="SAM" id="Coils"/>
    </source>
</evidence>
<evidence type="ECO:0000313" key="4">
    <source>
        <dbReference type="EMBL" id="XBX76218.1"/>
    </source>
</evidence>
<dbReference type="InterPro" id="IPR006668">
    <property type="entry name" value="Mg_transptr_MgtE_intracell_dom"/>
</dbReference>
<sequence length="181" mass="20850">MSTAAQKLKLYGYIVFIPLILAFIIFVIISNALGLDIIPIPFLNIQNQEVSDEEIEEIIEQKDAEIDSLEQTILQLNEYIDDLEAGQNSKQKDLEAREQELKELENSLVEREELLEEKEVRMESIADKYTNMRPRDAAAILQEMDDEEIIEIFNYMNSDTVSEILSSFEPSRAAVLTQKMM</sequence>
<proteinExistence type="predicted"/>
<dbReference type="Gene3D" id="1.25.60.10">
    <property type="entry name" value="MgtE N-terminal domain-like"/>
    <property type="match status" value="1"/>
</dbReference>
<keyword evidence="2" id="KW-0472">Membrane</keyword>
<feature type="transmembrane region" description="Helical" evidence="2">
    <location>
        <begin position="12"/>
        <end position="33"/>
    </location>
</feature>
<accession>A0AAU7VQH3</accession>
<dbReference type="AlphaFoldDB" id="A0AAU7VQH3"/>
<evidence type="ECO:0000259" key="3">
    <source>
        <dbReference type="Pfam" id="PF03448"/>
    </source>
</evidence>
<dbReference type="InterPro" id="IPR038076">
    <property type="entry name" value="MgtE_N_sf"/>
</dbReference>
<feature type="domain" description="Magnesium transporter MgtE intracellular" evidence="3">
    <location>
        <begin position="125"/>
        <end position="180"/>
    </location>
</feature>
<keyword evidence="2" id="KW-0812">Transmembrane</keyword>
<keyword evidence="2" id="KW-1133">Transmembrane helix</keyword>
<keyword evidence="1" id="KW-0175">Coiled coil</keyword>
<organism evidence="4">
    <name type="scientific">Proteinivorax tanatarense</name>
    <dbReference type="NCBI Taxonomy" id="1260629"/>
    <lineage>
        <taxon>Bacteria</taxon>
        <taxon>Bacillati</taxon>
        <taxon>Bacillota</taxon>
        <taxon>Clostridia</taxon>
        <taxon>Eubacteriales</taxon>
        <taxon>Proteinivoracaceae</taxon>
        <taxon>Proteinivorax</taxon>
    </lineage>
</organism>
<dbReference type="RefSeq" id="WP_350344952.1">
    <property type="nucleotide sequence ID" value="NZ_CP158367.1"/>
</dbReference>
<evidence type="ECO:0000256" key="2">
    <source>
        <dbReference type="SAM" id="Phobius"/>
    </source>
</evidence>
<reference evidence="4" key="2">
    <citation type="submission" date="2024-06" db="EMBL/GenBank/DDBJ databases">
        <authorList>
            <person name="Petrova K.O."/>
            <person name="Toshchakov S.V."/>
            <person name="Boltjanskaja Y.V."/>
            <person name="Kevbrin V."/>
        </authorList>
    </citation>
    <scope>NUCLEOTIDE SEQUENCE</scope>
    <source>
        <strain evidence="4">Z-910T</strain>
    </source>
</reference>
<name>A0AAU7VQH3_9FIRM</name>
<reference evidence="4" key="1">
    <citation type="journal article" date="2013" name="Extremophiles">
        <title>Proteinivorax tanatarense gen. nov., sp. nov., an anaerobic, haloalkaliphilic, proteolytic bacterium isolated from a decaying algal bloom, and proposal of Proteinivoraceae fam. nov.</title>
        <authorList>
            <person name="Kevbrin V."/>
            <person name="Boltyanskaya Y."/>
            <person name="Zhilina T."/>
            <person name="Kolganova T."/>
            <person name="Lavrentjeva E."/>
            <person name="Kuznetsov B."/>
        </authorList>
    </citation>
    <scope>NUCLEOTIDE SEQUENCE</scope>
    <source>
        <strain evidence="4">Z-910T</strain>
    </source>
</reference>
<dbReference type="SUPFAM" id="SSF158791">
    <property type="entry name" value="MgtE N-terminal domain-like"/>
    <property type="match status" value="1"/>
</dbReference>
<feature type="coiled-coil region" evidence="1">
    <location>
        <begin position="52"/>
        <end position="121"/>
    </location>
</feature>
<gene>
    <name evidence="4" type="ORF">PRVXT_001399</name>
</gene>
<dbReference type="EMBL" id="CP158367">
    <property type="protein sequence ID" value="XBX76218.1"/>
    <property type="molecule type" value="Genomic_DNA"/>
</dbReference>
<protein>
    <recommendedName>
        <fullName evidence="3">Magnesium transporter MgtE intracellular domain-containing protein</fullName>
    </recommendedName>
</protein>